<evidence type="ECO:0000313" key="5">
    <source>
        <dbReference type="Proteomes" id="UP000664167"/>
    </source>
</evidence>
<organism evidence="4 5">
    <name type="scientific">Streptomyces beijiangensis</name>
    <dbReference type="NCBI Taxonomy" id="163361"/>
    <lineage>
        <taxon>Bacteria</taxon>
        <taxon>Bacillati</taxon>
        <taxon>Actinomycetota</taxon>
        <taxon>Actinomycetes</taxon>
        <taxon>Kitasatosporales</taxon>
        <taxon>Streptomycetaceae</taxon>
        <taxon>Streptomyces</taxon>
    </lineage>
</organism>
<feature type="domain" description="Carrier" evidence="3">
    <location>
        <begin position="4"/>
        <end position="82"/>
    </location>
</feature>
<proteinExistence type="predicted"/>
<dbReference type="RefSeq" id="WP_206961773.1">
    <property type="nucleotide sequence ID" value="NZ_BAAAJJ010000017.1"/>
</dbReference>
<dbReference type="Proteomes" id="UP000664167">
    <property type="component" value="Unassembled WGS sequence"/>
</dbReference>
<accession>A0A939F625</accession>
<dbReference type="EMBL" id="JAFLRJ010000098">
    <property type="protein sequence ID" value="MBO0512379.1"/>
    <property type="molecule type" value="Genomic_DNA"/>
</dbReference>
<sequence>MVATPWNAKFETVLRQSLPGLGTDAVPAADLPMEAYGLDSIALMGMVGALESAFGVSLAGQLTVPVRSLTAGHLWGIVSTAMNPVWDQGRAPAAGAPGFSTASWAVA</sequence>
<name>A0A939F625_9ACTN</name>
<dbReference type="PROSITE" id="PS50075">
    <property type="entry name" value="CARRIER"/>
    <property type="match status" value="1"/>
</dbReference>
<dbReference type="Gene3D" id="1.10.1200.10">
    <property type="entry name" value="ACP-like"/>
    <property type="match status" value="1"/>
</dbReference>
<evidence type="ECO:0000256" key="2">
    <source>
        <dbReference type="ARBA" id="ARBA00022553"/>
    </source>
</evidence>
<dbReference type="InterPro" id="IPR036736">
    <property type="entry name" value="ACP-like_sf"/>
</dbReference>
<dbReference type="SUPFAM" id="SSF47336">
    <property type="entry name" value="ACP-like"/>
    <property type="match status" value="1"/>
</dbReference>
<keyword evidence="1" id="KW-0596">Phosphopantetheine</keyword>
<keyword evidence="5" id="KW-1185">Reference proteome</keyword>
<dbReference type="Pfam" id="PF00550">
    <property type="entry name" value="PP-binding"/>
    <property type="match status" value="1"/>
</dbReference>
<dbReference type="AlphaFoldDB" id="A0A939F625"/>
<evidence type="ECO:0000313" key="4">
    <source>
        <dbReference type="EMBL" id="MBO0512379.1"/>
    </source>
</evidence>
<dbReference type="InterPro" id="IPR009081">
    <property type="entry name" value="PP-bd_ACP"/>
</dbReference>
<dbReference type="InterPro" id="IPR006162">
    <property type="entry name" value="Ppantetheine_attach_site"/>
</dbReference>
<evidence type="ECO:0000256" key="1">
    <source>
        <dbReference type="ARBA" id="ARBA00022450"/>
    </source>
</evidence>
<dbReference type="PROSITE" id="PS00012">
    <property type="entry name" value="PHOSPHOPANTETHEINE"/>
    <property type="match status" value="1"/>
</dbReference>
<gene>
    <name evidence="4" type="ORF">J0695_11240</name>
</gene>
<protein>
    <submittedName>
        <fullName evidence="4">Acyl carrier protein</fullName>
    </submittedName>
</protein>
<comment type="caution">
    <text evidence="4">The sequence shown here is derived from an EMBL/GenBank/DDBJ whole genome shotgun (WGS) entry which is preliminary data.</text>
</comment>
<evidence type="ECO:0000259" key="3">
    <source>
        <dbReference type="PROSITE" id="PS50075"/>
    </source>
</evidence>
<keyword evidence="2" id="KW-0597">Phosphoprotein</keyword>
<reference evidence="4" key="1">
    <citation type="submission" date="2021-03" db="EMBL/GenBank/DDBJ databases">
        <title>Streptomyces poriferae sp. nov., a novel marine sponge-derived Actinobacteria species with anti-MRSA activity.</title>
        <authorList>
            <person name="Sandoval-Powers M."/>
            <person name="Kralova S."/>
            <person name="Nguyen G.-S."/>
            <person name="Fawwal D."/>
            <person name="Degnes K."/>
            <person name="Klinkenberg G."/>
            <person name="Sletta H."/>
            <person name="Wentzel A."/>
            <person name="Liles M.R."/>
        </authorList>
    </citation>
    <scope>NUCLEOTIDE SEQUENCE</scope>
    <source>
        <strain evidence="4">DSM 41794</strain>
    </source>
</reference>